<proteinExistence type="predicted"/>
<name>A0A8H5CN63_9AGAR</name>
<dbReference type="Proteomes" id="UP000559256">
    <property type="component" value="Unassembled WGS sequence"/>
</dbReference>
<sequence length="161" mass="17720">MKRLSESKQTFDETCKNLIERMINTVPKNVTLTDVILPIQNKVGLSEFSTSTDPKEDDLVFTITLRTIDLPDDPNRTVTFFWTDRRASDSSSSCPSSGCLHSAPTTSELIVAAPTFINQGLPFLGYNAVVYSVNATINASTSIDKFWFEISEGQSTQAVAT</sequence>
<gene>
    <name evidence="1" type="ORF">D9758_011607</name>
</gene>
<keyword evidence="2" id="KW-1185">Reference proteome</keyword>
<reference evidence="1 2" key="1">
    <citation type="journal article" date="2020" name="ISME J.">
        <title>Uncovering the hidden diversity of litter-decomposition mechanisms in mushroom-forming fungi.</title>
        <authorList>
            <person name="Floudas D."/>
            <person name="Bentzer J."/>
            <person name="Ahren D."/>
            <person name="Johansson T."/>
            <person name="Persson P."/>
            <person name="Tunlid A."/>
        </authorList>
    </citation>
    <scope>NUCLEOTIDE SEQUENCE [LARGE SCALE GENOMIC DNA]</scope>
    <source>
        <strain evidence="1 2">CBS 291.85</strain>
    </source>
</reference>
<dbReference type="OrthoDB" id="5985073at2759"/>
<dbReference type="EMBL" id="JAACJM010000117">
    <property type="protein sequence ID" value="KAF5344931.1"/>
    <property type="molecule type" value="Genomic_DNA"/>
</dbReference>
<dbReference type="AlphaFoldDB" id="A0A8H5CN63"/>
<evidence type="ECO:0000313" key="2">
    <source>
        <dbReference type="Proteomes" id="UP000559256"/>
    </source>
</evidence>
<accession>A0A8H5CN63</accession>
<protein>
    <submittedName>
        <fullName evidence="1">Uncharacterized protein</fullName>
    </submittedName>
</protein>
<organism evidence="1 2">
    <name type="scientific">Tetrapyrgos nigripes</name>
    <dbReference type="NCBI Taxonomy" id="182062"/>
    <lineage>
        <taxon>Eukaryota</taxon>
        <taxon>Fungi</taxon>
        <taxon>Dikarya</taxon>
        <taxon>Basidiomycota</taxon>
        <taxon>Agaricomycotina</taxon>
        <taxon>Agaricomycetes</taxon>
        <taxon>Agaricomycetidae</taxon>
        <taxon>Agaricales</taxon>
        <taxon>Marasmiineae</taxon>
        <taxon>Marasmiaceae</taxon>
        <taxon>Tetrapyrgos</taxon>
    </lineage>
</organism>
<comment type="caution">
    <text evidence="1">The sequence shown here is derived from an EMBL/GenBank/DDBJ whole genome shotgun (WGS) entry which is preliminary data.</text>
</comment>
<evidence type="ECO:0000313" key="1">
    <source>
        <dbReference type="EMBL" id="KAF5344931.1"/>
    </source>
</evidence>